<dbReference type="SMART" id="SM00326">
    <property type="entry name" value="SH3"/>
    <property type="match status" value="1"/>
</dbReference>
<evidence type="ECO:0000313" key="6">
    <source>
        <dbReference type="Proteomes" id="UP000187429"/>
    </source>
</evidence>
<name>A0A1R1YQP6_9FUNG</name>
<keyword evidence="1 2" id="KW-0728">SH3 domain</keyword>
<feature type="region of interest" description="Disordered" evidence="3">
    <location>
        <begin position="31"/>
        <end position="53"/>
    </location>
</feature>
<feature type="compositionally biased region" description="Polar residues" evidence="3">
    <location>
        <begin position="36"/>
        <end position="51"/>
    </location>
</feature>
<evidence type="ECO:0000259" key="4">
    <source>
        <dbReference type="PROSITE" id="PS50002"/>
    </source>
</evidence>
<dbReference type="OrthoDB" id="19092at2759"/>
<dbReference type="PRINTS" id="PR00452">
    <property type="entry name" value="SH3DOMAIN"/>
</dbReference>
<dbReference type="InterPro" id="IPR036028">
    <property type="entry name" value="SH3-like_dom_sf"/>
</dbReference>
<dbReference type="InterPro" id="IPR001452">
    <property type="entry name" value="SH3_domain"/>
</dbReference>
<dbReference type="SUPFAM" id="SSF50044">
    <property type="entry name" value="SH3-domain"/>
    <property type="match status" value="1"/>
</dbReference>
<dbReference type="CDD" id="cd00174">
    <property type="entry name" value="SH3"/>
    <property type="match status" value="1"/>
</dbReference>
<organism evidence="5 6">
    <name type="scientific">Smittium culicis</name>
    <dbReference type="NCBI Taxonomy" id="133412"/>
    <lineage>
        <taxon>Eukaryota</taxon>
        <taxon>Fungi</taxon>
        <taxon>Fungi incertae sedis</taxon>
        <taxon>Zoopagomycota</taxon>
        <taxon>Kickxellomycotina</taxon>
        <taxon>Harpellomycetes</taxon>
        <taxon>Harpellales</taxon>
        <taxon>Legeriomycetaceae</taxon>
        <taxon>Smittium</taxon>
    </lineage>
</organism>
<dbReference type="EMBL" id="LSSM01000343">
    <property type="protein sequence ID" value="OMJ29229.1"/>
    <property type="molecule type" value="Genomic_DNA"/>
</dbReference>
<reference evidence="6" key="1">
    <citation type="submission" date="2017-01" db="EMBL/GenBank/DDBJ databases">
        <authorList>
            <person name="Wang Y."/>
            <person name="White M."/>
            <person name="Kvist S."/>
            <person name="Moncalvo J.-M."/>
        </authorList>
    </citation>
    <scope>NUCLEOTIDE SEQUENCE [LARGE SCALE GENOMIC DNA]</scope>
    <source>
        <strain evidence="6">ID-206-W2</strain>
    </source>
</reference>
<protein>
    <submittedName>
        <fullName evidence="5">NAP1-binding protein 2</fullName>
    </submittedName>
</protein>
<dbReference type="PANTHER" id="PTHR14167:SF116">
    <property type="entry name" value="CAP, ISOFORM AC"/>
    <property type="match status" value="1"/>
</dbReference>
<feature type="domain" description="SH3" evidence="4">
    <location>
        <begin position="55"/>
        <end position="113"/>
    </location>
</feature>
<dbReference type="PROSITE" id="PS50002">
    <property type="entry name" value="SH3"/>
    <property type="match status" value="1"/>
</dbReference>
<evidence type="ECO:0000256" key="2">
    <source>
        <dbReference type="PROSITE-ProRule" id="PRU00192"/>
    </source>
</evidence>
<accession>A0A1R1YQP6</accession>
<dbReference type="InterPro" id="IPR050384">
    <property type="entry name" value="Endophilin_SH3RF"/>
</dbReference>
<evidence type="ECO:0000256" key="1">
    <source>
        <dbReference type="ARBA" id="ARBA00022443"/>
    </source>
</evidence>
<dbReference type="PANTHER" id="PTHR14167">
    <property type="entry name" value="SH3 DOMAIN-CONTAINING"/>
    <property type="match status" value="1"/>
</dbReference>
<dbReference type="Gene3D" id="2.30.30.40">
    <property type="entry name" value="SH3 Domains"/>
    <property type="match status" value="1"/>
</dbReference>
<sequence>MGKPQVQVYDFAYSQDDPKFKGDYSRDNLQEEYESEATSNFQESTSGSVANDNPGILGRARALYDFEATNEYELSFSKGDFLILTKRQEEGWLVGYKGDEVGLVPENYIQMIS</sequence>
<keyword evidence="6" id="KW-1185">Reference proteome</keyword>
<dbReference type="Pfam" id="PF14604">
    <property type="entry name" value="SH3_9"/>
    <property type="match status" value="1"/>
</dbReference>
<dbReference type="Proteomes" id="UP000187429">
    <property type="component" value="Unassembled WGS sequence"/>
</dbReference>
<evidence type="ECO:0000313" key="5">
    <source>
        <dbReference type="EMBL" id="OMJ29229.1"/>
    </source>
</evidence>
<gene>
    <name evidence="5" type="ORF">AYI69_g1274</name>
</gene>
<comment type="caution">
    <text evidence="5">The sequence shown here is derived from an EMBL/GenBank/DDBJ whole genome shotgun (WGS) entry which is preliminary data.</text>
</comment>
<dbReference type="AlphaFoldDB" id="A0A1R1YQP6"/>
<proteinExistence type="predicted"/>
<evidence type="ECO:0000256" key="3">
    <source>
        <dbReference type="SAM" id="MobiDB-lite"/>
    </source>
</evidence>